<sequence length="299" mass="32726">MNITANGYVLAGSWFNCMLYAIELFLTIRYFHRSSRSLLHKIGVGGMFAFDTICTAAISVRVYNVFLLFPLNVQPHNSSITNTIGVILLSTYGTASLQQLFLCCLYFNLTKRRVITAFLLLNIVVHLGFSYASAILVLHFRTSTASATTASNVGAITSSATDIMIATALLSTFVRIEAEVGSERNIIRRLMVLIFTSGVAVASVTLFTVILMLKQNRAYTVFFFIRGRISALTIVGSSYAVRNPPESTTSVSLPTTIVSGNFRVGREGDSHTSPQVRSGKIKIKDPNELQDDVQADPSL</sequence>
<keyword evidence="2" id="KW-1133">Transmembrane helix</keyword>
<protein>
    <submittedName>
        <fullName evidence="3">Uncharacterized protein</fullName>
    </submittedName>
</protein>
<dbReference type="Proteomes" id="UP000620124">
    <property type="component" value="Unassembled WGS sequence"/>
</dbReference>
<dbReference type="OrthoDB" id="2989042at2759"/>
<feature type="transmembrane region" description="Helical" evidence="2">
    <location>
        <begin position="38"/>
        <end position="63"/>
    </location>
</feature>
<dbReference type="EMBL" id="JACAZI010000011">
    <property type="protein sequence ID" value="KAF7348897.1"/>
    <property type="molecule type" value="Genomic_DNA"/>
</dbReference>
<gene>
    <name evidence="3" type="ORF">MVEN_01409900</name>
</gene>
<evidence type="ECO:0000256" key="1">
    <source>
        <dbReference type="SAM" id="MobiDB-lite"/>
    </source>
</evidence>
<keyword evidence="2" id="KW-0812">Transmembrane</keyword>
<comment type="caution">
    <text evidence="3">The sequence shown here is derived from an EMBL/GenBank/DDBJ whole genome shotgun (WGS) entry which is preliminary data.</text>
</comment>
<evidence type="ECO:0000313" key="3">
    <source>
        <dbReference type="EMBL" id="KAF7348897.1"/>
    </source>
</evidence>
<reference evidence="3" key="1">
    <citation type="submission" date="2020-05" db="EMBL/GenBank/DDBJ databases">
        <title>Mycena genomes resolve the evolution of fungal bioluminescence.</title>
        <authorList>
            <person name="Tsai I.J."/>
        </authorList>
    </citation>
    <scope>NUCLEOTIDE SEQUENCE</scope>
    <source>
        <strain evidence="3">CCC161011</strain>
    </source>
</reference>
<feature type="compositionally biased region" description="Acidic residues" evidence="1">
    <location>
        <begin position="288"/>
        <end position="299"/>
    </location>
</feature>
<keyword evidence="4" id="KW-1185">Reference proteome</keyword>
<dbReference type="AlphaFoldDB" id="A0A8H7CUP0"/>
<feature type="region of interest" description="Disordered" evidence="1">
    <location>
        <begin position="264"/>
        <end position="299"/>
    </location>
</feature>
<name>A0A8H7CUP0_9AGAR</name>
<evidence type="ECO:0000256" key="2">
    <source>
        <dbReference type="SAM" id="Phobius"/>
    </source>
</evidence>
<feature type="transmembrane region" description="Helical" evidence="2">
    <location>
        <begin position="119"/>
        <end position="140"/>
    </location>
</feature>
<proteinExistence type="predicted"/>
<keyword evidence="2" id="KW-0472">Membrane</keyword>
<feature type="transmembrane region" description="Helical" evidence="2">
    <location>
        <begin position="6"/>
        <end position="26"/>
    </location>
</feature>
<feature type="transmembrane region" description="Helical" evidence="2">
    <location>
        <begin position="160"/>
        <end position="178"/>
    </location>
</feature>
<feature type="transmembrane region" description="Helical" evidence="2">
    <location>
        <begin position="83"/>
        <end position="107"/>
    </location>
</feature>
<feature type="transmembrane region" description="Helical" evidence="2">
    <location>
        <begin position="190"/>
        <end position="213"/>
    </location>
</feature>
<accession>A0A8H7CUP0</accession>
<evidence type="ECO:0000313" key="4">
    <source>
        <dbReference type="Proteomes" id="UP000620124"/>
    </source>
</evidence>
<organism evidence="3 4">
    <name type="scientific">Mycena venus</name>
    <dbReference type="NCBI Taxonomy" id="2733690"/>
    <lineage>
        <taxon>Eukaryota</taxon>
        <taxon>Fungi</taxon>
        <taxon>Dikarya</taxon>
        <taxon>Basidiomycota</taxon>
        <taxon>Agaricomycotina</taxon>
        <taxon>Agaricomycetes</taxon>
        <taxon>Agaricomycetidae</taxon>
        <taxon>Agaricales</taxon>
        <taxon>Marasmiineae</taxon>
        <taxon>Mycenaceae</taxon>
        <taxon>Mycena</taxon>
    </lineage>
</organism>